<evidence type="ECO:0000313" key="1">
    <source>
        <dbReference type="EMBL" id="OLY83900.1"/>
    </source>
</evidence>
<comment type="caution">
    <text evidence="1">The sequence shown here is derived from an EMBL/GenBank/DDBJ whole genome shotgun (WGS) entry which is preliminary data.</text>
</comment>
<gene>
    <name evidence="1" type="ORF">AYI68_g1950</name>
</gene>
<protein>
    <submittedName>
        <fullName evidence="1">Uncharacterized protein</fullName>
    </submittedName>
</protein>
<reference evidence="1 2" key="1">
    <citation type="journal article" date="2016" name="Mol. Biol. Evol.">
        <title>Genome-Wide Survey of Gut Fungi (Harpellales) Reveals the First Horizontally Transferred Ubiquitin Gene from a Mosquito Host.</title>
        <authorList>
            <person name="Wang Y."/>
            <person name="White M.M."/>
            <person name="Kvist S."/>
            <person name="Moncalvo J.M."/>
        </authorList>
    </citation>
    <scope>NUCLEOTIDE SEQUENCE [LARGE SCALE GENOMIC DNA]</scope>
    <source>
        <strain evidence="1 2">ALG-7-W6</strain>
    </source>
</reference>
<name>A0A1R0H423_9FUNG</name>
<proteinExistence type="predicted"/>
<accession>A0A1R0H423</accession>
<organism evidence="1 2">
    <name type="scientific">Smittium mucronatum</name>
    <dbReference type="NCBI Taxonomy" id="133383"/>
    <lineage>
        <taxon>Eukaryota</taxon>
        <taxon>Fungi</taxon>
        <taxon>Fungi incertae sedis</taxon>
        <taxon>Zoopagomycota</taxon>
        <taxon>Kickxellomycotina</taxon>
        <taxon>Harpellomycetes</taxon>
        <taxon>Harpellales</taxon>
        <taxon>Legeriomycetaceae</taxon>
        <taxon>Smittium</taxon>
    </lineage>
</organism>
<keyword evidence="2" id="KW-1185">Reference proteome</keyword>
<dbReference type="EMBL" id="LSSL01000707">
    <property type="protein sequence ID" value="OLY83900.1"/>
    <property type="molecule type" value="Genomic_DNA"/>
</dbReference>
<evidence type="ECO:0000313" key="2">
    <source>
        <dbReference type="Proteomes" id="UP000187455"/>
    </source>
</evidence>
<dbReference type="Proteomes" id="UP000187455">
    <property type="component" value="Unassembled WGS sequence"/>
</dbReference>
<dbReference type="AlphaFoldDB" id="A0A1R0H423"/>
<sequence length="138" mass="14832">MDERETGSSDCSSETWDIFCTVCAPVYKLMPLEVLKMSGTRVCGGCCIGILRRSNIASILCRLTAIFFATRASSASLSIRGLVSDSVRRVGLLGRTSPLQRLSNLVCVTVVAISARRALIVLENKTLISSEIFSPGVS</sequence>